<comment type="caution">
    <text evidence="3">The sequence shown here is derived from an EMBL/GenBank/DDBJ whole genome shotgun (WGS) entry which is preliminary data.</text>
</comment>
<reference evidence="3" key="1">
    <citation type="submission" date="2021-03" db="EMBL/GenBank/DDBJ databases">
        <authorList>
            <person name="Tagirdzhanova G."/>
        </authorList>
    </citation>
    <scope>NUCLEOTIDE SEQUENCE</scope>
</reference>
<dbReference type="AlphaFoldDB" id="A0A8H3EZJ0"/>
<name>A0A8H3EZJ0_9LECA</name>
<evidence type="ECO:0000256" key="1">
    <source>
        <dbReference type="SAM" id="MobiDB-lite"/>
    </source>
</evidence>
<dbReference type="Proteomes" id="UP000664169">
    <property type="component" value="Unassembled WGS sequence"/>
</dbReference>
<feature type="chain" id="PRO_5034014342" evidence="2">
    <location>
        <begin position="21"/>
        <end position="205"/>
    </location>
</feature>
<evidence type="ECO:0000313" key="3">
    <source>
        <dbReference type="EMBL" id="CAF9915379.1"/>
    </source>
</evidence>
<gene>
    <name evidence="3" type="ORF">GOMPHAMPRED_000728</name>
</gene>
<keyword evidence="2" id="KW-0732">Signal</keyword>
<sequence length="205" mass="22861">MQMNKATVLAILAFTTSALAQYEQYSYGSDIYAREAEPEFDDDYSLYAREAEADEEEFSQLSAREEAYLAGYVHGLAGRDVTAAQKTALNNLASGEKAQAANLNKQGDDQAHKAKHDKLVADADKAKVTNDKSQLDALFAQMKTLEEKMVKDKARYIARRKKAEEESKNASKLKGQAGKLKSDAQALSARELLEQYYDLGYDFDY</sequence>
<organism evidence="3 4">
    <name type="scientific">Gomphillus americanus</name>
    <dbReference type="NCBI Taxonomy" id="1940652"/>
    <lineage>
        <taxon>Eukaryota</taxon>
        <taxon>Fungi</taxon>
        <taxon>Dikarya</taxon>
        <taxon>Ascomycota</taxon>
        <taxon>Pezizomycotina</taxon>
        <taxon>Lecanoromycetes</taxon>
        <taxon>OSLEUM clade</taxon>
        <taxon>Ostropomycetidae</taxon>
        <taxon>Ostropales</taxon>
        <taxon>Graphidaceae</taxon>
        <taxon>Gomphilloideae</taxon>
        <taxon>Gomphillus</taxon>
    </lineage>
</organism>
<protein>
    <submittedName>
        <fullName evidence="3">Uncharacterized protein</fullName>
    </submittedName>
</protein>
<feature type="region of interest" description="Disordered" evidence="1">
    <location>
        <begin position="160"/>
        <end position="184"/>
    </location>
</feature>
<evidence type="ECO:0000313" key="4">
    <source>
        <dbReference type="Proteomes" id="UP000664169"/>
    </source>
</evidence>
<dbReference type="OrthoDB" id="5419639at2759"/>
<accession>A0A8H3EZJ0</accession>
<feature type="signal peptide" evidence="2">
    <location>
        <begin position="1"/>
        <end position="20"/>
    </location>
</feature>
<proteinExistence type="predicted"/>
<dbReference type="EMBL" id="CAJPDQ010000010">
    <property type="protein sequence ID" value="CAF9915379.1"/>
    <property type="molecule type" value="Genomic_DNA"/>
</dbReference>
<keyword evidence="4" id="KW-1185">Reference proteome</keyword>
<evidence type="ECO:0000256" key="2">
    <source>
        <dbReference type="SAM" id="SignalP"/>
    </source>
</evidence>